<dbReference type="PANTHER" id="PTHR23516">
    <property type="entry name" value="SAM (S-ADENOSYL METHIONINE) TRANSPORTER"/>
    <property type="match status" value="1"/>
</dbReference>
<comment type="caution">
    <text evidence="14">The sequence shown here is derived from an EMBL/GenBank/DDBJ whole genome shotgun (WGS) entry which is preliminary data.</text>
</comment>
<feature type="transmembrane region" description="Helical" evidence="12">
    <location>
        <begin position="71"/>
        <end position="94"/>
    </location>
</feature>
<dbReference type="Pfam" id="PF05631">
    <property type="entry name" value="MFS_5"/>
    <property type="match status" value="1"/>
</dbReference>
<feature type="transmembrane region" description="Helical" evidence="12">
    <location>
        <begin position="340"/>
        <end position="362"/>
    </location>
</feature>
<evidence type="ECO:0000256" key="3">
    <source>
        <dbReference type="ARBA" id="ARBA00021242"/>
    </source>
</evidence>
<keyword evidence="6 12" id="KW-0812">Transmembrane</keyword>
<dbReference type="GO" id="GO:0015098">
    <property type="term" value="F:molybdate ion transmembrane transporter activity"/>
    <property type="evidence" value="ECO:0007669"/>
    <property type="project" value="InterPro"/>
</dbReference>
<keyword evidence="5" id="KW-1003">Cell membrane</keyword>
<evidence type="ECO:0000256" key="11">
    <source>
        <dbReference type="ARBA" id="ARBA00032555"/>
    </source>
</evidence>
<evidence type="ECO:0000313" key="15">
    <source>
        <dbReference type="EMBL" id="RZF47628.1"/>
    </source>
</evidence>
<comment type="function">
    <text evidence="1">Mediates high-affinity intracellular uptake of the rare oligo-element molybdenum.</text>
</comment>
<dbReference type="SUPFAM" id="SSF103473">
    <property type="entry name" value="MFS general substrate transporter"/>
    <property type="match status" value="1"/>
</dbReference>
<feature type="transmembrane region" description="Helical" evidence="12">
    <location>
        <begin position="197"/>
        <end position="217"/>
    </location>
</feature>
<evidence type="ECO:0000256" key="12">
    <source>
        <dbReference type="SAM" id="Phobius"/>
    </source>
</evidence>
<evidence type="ECO:0000256" key="10">
    <source>
        <dbReference type="ARBA" id="ARBA00030646"/>
    </source>
</evidence>
<dbReference type="OrthoDB" id="263957at2759"/>
<protein>
    <recommendedName>
        <fullName evidence="3">Molybdate-anion transporter</fullName>
    </recommendedName>
    <alternativeName>
        <fullName evidence="10">Major facilitator superfamily domain-containing protein 5</fullName>
    </alternativeName>
    <alternativeName>
        <fullName evidence="11">Molybdate transporter 2 homolog</fullName>
    </alternativeName>
</protein>
<evidence type="ECO:0000256" key="5">
    <source>
        <dbReference type="ARBA" id="ARBA00022475"/>
    </source>
</evidence>
<dbReference type="AlphaFoldDB" id="A0A482XHN9"/>
<keyword evidence="16" id="KW-1185">Reference proteome</keyword>
<evidence type="ECO:0000256" key="13">
    <source>
        <dbReference type="SAM" id="SignalP"/>
    </source>
</evidence>
<dbReference type="CDD" id="cd17487">
    <property type="entry name" value="MFS_MFSD5_like"/>
    <property type="match status" value="1"/>
</dbReference>
<gene>
    <name evidence="14" type="ORF">LSTR_LSTR014090</name>
    <name evidence="15" type="ORF">LSTR_LSTR017408</name>
</gene>
<feature type="transmembrane region" description="Helical" evidence="12">
    <location>
        <begin position="101"/>
        <end position="120"/>
    </location>
</feature>
<keyword evidence="4" id="KW-0813">Transport</keyword>
<reference evidence="14" key="2">
    <citation type="submission" date="2019-02" db="EMBL/GenBank/DDBJ databases">
        <authorList>
            <person name="Zhu J."/>
            <person name="Jiang F."/>
            <person name="Wang X."/>
            <person name="Yang P."/>
            <person name="Bao Y."/>
            <person name="Zhao W."/>
            <person name="Wang W."/>
            <person name="Lu H."/>
            <person name="Wang Q."/>
            <person name="Cui N."/>
            <person name="Li J."/>
            <person name="Chen X."/>
            <person name="Luo L."/>
            <person name="Yu J."/>
            <person name="Kang L."/>
            <person name="Cui F."/>
        </authorList>
    </citation>
    <scope>NUCLEOTIDE SEQUENCE</scope>
    <source>
        <strain evidence="14">Lst14</strain>
        <tissue evidence="14">Whole body</tissue>
    </source>
</reference>
<evidence type="ECO:0000256" key="7">
    <source>
        <dbReference type="ARBA" id="ARBA00022989"/>
    </source>
</evidence>
<keyword evidence="13" id="KW-0732">Signal</keyword>
<dbReference type="InterPro" id="IPR008509">
    <property type="entry name" value="MOT2/MFSD5"/>
</dbReference>
<feature type="chain" id="PRO_5033435940" description="Molybdate-anion transporter" evidence="13">
    <location>
        <begin position="24"/>
        <end position="490"/>
    </location>
</feature>
<feature type="transmembrane region" description="Helical" evidence="12">
    <location>
        <begin position="309"/>
        <end position="334"/>
    </location>
</feature>
<keyword evidence="7 12" id="KW-1133">Transmembrane helix</keyword>
<evidence type="ECO:0000256" key="1">
    <source>
        <dbReference type="ARBA" id="ARBA00003019"/>
    </source>
</evidence>
<accession>A0A482XHN9</accession>
<dbReference type="GO" id="GO:0005886">
    <property type="term" value="C:plasma membrane"/>
    <property type="evidence" value="ECO:0007669"/>
    <property type="project" value="UniProtKB-SubCell"/>
</dbReference>
<dbReference type="PANTHER" id="PTHR23516:SF1">
    <property type="entry name" value="MOLYBDATE-ANION TRANSPORTER"/>
    <property type="match status" value="1"/>
</dbReference>
<feature type="transmembrane region" description="Helical" evidence="12">
    <location>
        <begin position="279"/>
        <end position="297"/>
    </location>
</feature>
<evidence type="ECO:0000313" key="16">
    <source>
        <dbReference type="Proteomes" id="UP000291343"/>
    </source>
</evidence>
<dbReference type="EMBL" id="QKKF02003656">
    <property type="protein sequence ID" value="RZF47628.1"/>
    <property type="molecule type" value="Genomic_DNA"/>
</dbReference>
<feature type="transmembrane region" description="Helical" evidence="12">
    <location>
        <begin position="246"/>
        <end position="267"/>
    </location>
</feature>
<keyword evidence="8" id="KW-0406">Ion transport</keyword>
<feature type="transmembrane region" description="Helical" evidence="12">
    <location>
        <begin position="126"/>
        <end position="148"/>
    </location>
</feature>
<dbReference type="GO" id="GO:0006811">
    <property type="term" value="P:monoatomic ion transport"/>
    <property type="evidence" value="ECO:0007669"/>
    <property type="project" value="UniProtKB-KW"/>
</dbReference>
<feature type="transmembrane region" description="Helical" evidence="12">
    <location>
        <begin position="383"/>
        <end position="401"/>
    </location>
</feature>
<dbReference type="EMBL" id="QKKF02009388">
    <property type="protein sequence ID" value="RZF45292.1"/>
    <property type="molecule type" value="Genomic_DNA"/>
</dbReference>
<evidence type="ECO:0000256" key="9">
    <source>
        <dbReference type="ARBA" id="ARBA00023136"/>
    </source>
</evidence>
<organism evidence="14 16">
    <name type="scientific">Laodelphax striatellus</name>
    <name type="common">Small brown planthopper</name>
    <name type="synonym">Delphax striatella</name>
    <dbReference type="NCBI Taxonomy" id="195883"/>
    <lineage>
        <taxon>Eukaryota</taxon>
        <taxon>Metazoa</taxon>
        <taxon>Ecdysozoa</taxon>
        <taxon>Arthropoda</taxon>
        <taxon>Hexapoda</taxon>
        <taxon>Insecta</taxon>
        <taxon>Pterygota</taxon>
        <taxon>Neoptera</taxon>
        <taxon>Paraneoptera</taxon>
        <taxon>Hemiptera</taxon>
        <taxon>Auchenorrhyncha</taxon>
        <taxon>Fulgoroidea</taxon>
        <taxon>Delphacidae</taxon>
        <taxon>Criomorphinae</taxon>
        <taxon>Laodelphax</taxon>
    </lineage>
</organism>
<feature type="transmembrane region" description="Helical" evidence="12">
    <location>
        <begin position="169"/>
        <end position="191"/>
    </location>
</feature>
<dbReference type="Proteomes" id="UP000291343">
    <property type="component" value="Unassembled WGS sequence"/>
</dbReference>
<dbReference type="InterPro" id="IPR036259">
    <property type="entry name" value="MFS_trans_sf"/>
</dbReference>
<dbReference type="Gene3D" id="1.20.1250.20">
    <property type="entry name" value="MFS general substrate transporter like domains"/>
    <property type="match status" value="1"/>
</dbReference>
<keyword evidence="9 12" id="KW-0472">Membrane</keyword>
<evidence type="ECO:0000256" key="2">
    <source>
        <dbReference type="ARBA" id="ARBA00004651"/>
    </source>
</evidence>
<evidence type="ECO:0000256" key="4">
    <source>
        <dbReference type="ARBA" id="ARBA00022448"/>
    </source>
</evidence>
<proteinExistence type="predicted"/>
<sequence>MIFYGTITVLLLLSAGLVKKVESANIDIENHEFKKLQNRYLFAFYLAAFSDWLQGPYIYQLYHDYGYDEDMIAVLYIAGFASSSVFGSVVGYMADRFGRKLLCVLYGLLYAMCCLTKLSPDFYTLLIGRILGGISTSILFSAFEAWYVNEHVNFFNFPPEWLNSTYSKASFVSGFLAIIAGLVADALVTGLDLGSVAPFLAAIPFLLVSSLFILLVWKEHTNPPTKNDDEFLVFSSLKLMFYHDRILLLLGFIQSAFESVMYIFIFSWTPVLSSLKPPLGLVFAIFMIAYMMGSKFYKLFTSRRFRPEILLLVTCLFSLACFILITFALTSILFLNLQDVKIPVTICYFCFILYEVSIGMYFPVMGYLRSRVIDEKYRASVTNWFRFPMNLFTCLGLVISFGSHNNFENAQGFLYSRKFPLIFGTCSILLLAMTFVCAIFCKKYSQKMRFLEPNNPVVAIEELDTMVRLKGVVKKDSDSIESQLNREEKV</sequence>
<reference evidence="14 16" key="1">
    <citation type="journal article" date="2017" name="Gigascience">
        <title>Genome sequence of the small brown planthopper, Laodelphax striatellus.</title>
        <authorList>
            <person name="Zhu J."/>
            <person name="Jiang F."/>
            <person name="Wang X."/>
            <person name="Yang P."/>
            <person name="Bao Y."/>
            <person name="Zhao W."/>
            <person name="Wang W."/>
            <person name="Lu H."/>
            <person name="Wang Q."/>
            <person name="Cui N."/>
            <person name="Li J."/>
            <person name="Chen X."/>
            <person name="Luo L."/>
            <person name="Yu J."/>
            <person name="Kang L."/>
            <person name="Cui F."/>
        </authorList>
    </citation>
    <scope>NUCLEOTIDE SEQUENCE [LARGE SCALE GENOMIC DNA]</scope>
    <source>
        <strain evidence="14">Lst14</strain>
        <tissue evidence="14">Whole body</tissue>
    </source>
</reference>
<feature type="signal peptide" evidence="13">
    <location>
        <begin position="1"/>
        <end position="23"/>
    </location>
</feature>
<name>A0A482XHN9_LAOST</name>
<evidence type="ECO:0000313" key="14">
    <source>
        <dbReference type="EMBL" id="RZF45292.1"/>
    </source>
</evidence>
<comment type="subcellular location">
    <subcellularLocation>
        <location evidence="2">Cell membrane</location>
        <topology evidence="2">Multi-pass membrane protein</topology>
    </subcellularLocation>
</comment>
<feature type="transmembrane region" description="Helical" evidence="12">
    <location>
        <begin position="421"/>
        <end position="441"/>
    </location>
</feature>
<evidence type="ECO:0000256" key="8">
    <source>
        <dbReference type="ARBA" id="ARBA00023065"/>
    </source>
</evidence>
<dbReference type="InParanoid" id="A0A482XHN9"/>
<evidence type="ECO:0000256" key="6">
    <source>
        <dbReference type="ARBA" id="ARBA00022692"/>
    </source>
</evidence>